<dbReference type="Proteomes" id="UP000092952">
    <property type="component" value="Chromosome"/>
</dbReference>
<dbReference type="RefSeq" id="WP_068802902.1">
    <property type="nucleotide sequence ID" value="NZ_CP014671.1"/>
</dbReference>
<sequence>MTAADLLSTALARGLVFEVRGDRVIYEGPVEAVTDDLLAGLREHKPELLQLLAKEEPGKVLHSYGKGYRHPDGRVETGEPEPMPRPAVDWPADLDAMLRRVSAFYEWTQADRADFTAWARRSPDGMADARAFLEAEAAKLPAPSLTDRPRVALGR</sequence>
<evidence type="ECO:0000313" key="4">
    <source>
        <dbReference type="Proteomes" id="UP000092952"/>
    </source>
</evidence>
<accession>A0A1B1YRJ5</accession>
<dbReference type="KEGG" id="gbi:PG2T_03810"/>
<dbReference type="InParanoid" id="A0A1B1YRJ5"/>
<dbReference type="STRING" id="1810504.PG2T_03810"/>
<dbReference type="OrthoDB" id="6733872at2"/>
<dbReference type="InterPro" id="IPR041464">
    <property type="entry name" value="TubC_N"/>
</dbReference>
<dbReference type="EMBL" id="CP014671">
    <property type="protein sequence ID" value="ANX03404.1"/>
    <property type="molecule type" value="Genomic_DNA"/>
</dbReference>
<evidence type="ECO:0000259" key="2">
    <source>
        <dbReference type="Pfam" id="PF18563"/>
    </source>
</evidence>
<proteinExistence type="predicted"/>
<name>A0A1B1YRJ5_9GAMM</name>
<protein>
    <recommendedName>
        <fullName evidence="2">TubC N-terminal docking domain-containing protein</fullName>
    </recommendedName>
</protein>
<feature type="domain" description="TubC N-terminal docking" evidence="2">
    <location>
        <begin position="5"/>
        <end position="52"/>
    </location>
</feature>
<reference evidence="4" key="1">
    <citation type="submission" date="2016-03" db="EMBL/GenBank/DDBJ databases">
        <title>Complete genome sequence of Solimmundus cernigliae, representing a novel lineage of polycyclic aromatic hydrocarbon degraders within the Gammaproteobacteria.</title>
        <authorList>
            <person name="Singleton D.R."/>
            <person name="Dickey A.N."/>
            <person name="Scholl E.H."/>
            <person name="Wright F.A."/>
            <person name="Aitken M.D."/>
        </authorList>
    </citation>
    <scope>NUCLEOTIDE SEQUENCE [LARGE SCALE GENOMIC DNA]</scope>
    <source>
        <strain evidence="4">TR3.2</strain>
    </source>
</reference>
<dbReference type="InterPro" id="IPR044894">
    <property type="entry name" value="TubC_N_sf"/>
</dbReference>
<dbReference type="Gene3D" id="1.10.10.1830">
    <property type="entry name" value="Non-ribosomal peptide synthase, adenylation domain"/>
    <property type="match status" value="1"/>
</dbReference>
<organism evidence="3 4">
    <name type="scientific">Immundisolibacter cernigliae</name>
    <dbReference type="NCBI Taxonomy" id="1810504"/>
    <lineage>
        <taxon>Bacteria</taxon>
        <taxon>Pseudomonadati</taxon>
        <taxon>Pseudomonadota</taxon>
        <taxon>Gammaproteobacteria</taxon>
        <taxon>Immundisolibacterales</taxon>
        <taxon>Immundisolibacteraceae</taxon>
        <taxon>Immundisolibacter</taxon>
    </lineage>
</organism>
<dbReference type="AlphaFoldDB" id="A0A1B1YRJ5"/>
<feature type="region of interest" description="Disordered" evidence="1">
    <location>
        <begin position="62"/>
        <end position="87"/>
    </location>
</feature>
<gene>
    <name evidence="3" type="ORF">PG2T_03810</name>
</gene>
<keyword evidence="4" id="KW-1185">Reference proteome</keyword>
<evidence type="ECO:0000256" key="1">
    <source>
        <dbReference type="SAM" id="MobiDB-lite"/>
    </source>
</evidence>
<evidence type="ECO:0000313" key="3">
    <source>
        <dbReference type="EMBL" id="ANX03404.1"/>
    </source>
</evidence>
<dbReference type="Pfam" id="PF18563">
    <property type="entry name" value="TubC_N"/>
    <property type="match status" value="1"/>
</dbReference>